<dbReference type="Proteomes" id="UP000552560">
    <property type="component" value="Unassembled WGS sequence"/>
</dbReference>
<dbReference type="RefSeq" id="WP_143041278.1">
    <property type="nucleotide sequence ID" value="NZ_JAAQWE010000006.1"/>
</dbReference>
<organism evidence="1 2">
    <name type="scientific">Pseudomonas veronii</name>
    <dbReference type="NCBI Taxonomy" id="76761"/>
    <lineage>
        <taxon>Bacteria</taxon>
        <taxon>Pseudomonadati</taxon>
        <taxon>Pseudomonadota</taxon>
        <taxon>Gammaproteobacteria</taxon>
        <taxon>Pseudomonadales</taxon>
        <taxon>Pseudomonadaceae</taxon>
        <taxon>Pseudomonas</taxon>
    </lineage>
</organism>
<sequence length="77" mass="8554">MLFTTSNGALPCVEYARNVGEISRILLDLLLKPPAANLFKPLPIQRPEVEVRIAKGVLTPVTIWSFAHAQQHAQSLY</sequence>
<proteinExistence type="predicted"/>
<evidence type="ECO:0000313" key="1">
    <source>
        <dbReference type="EMBL" id="NMX96563.1"/>
    </source>
</evidence>
<accession>A0A7Y1F286</accession>
<reference evidence="1 2" key="1">
    <citation type="journal article" date="2020" name="Front. Microbiol.">
        <title>Genetic Organization of the aprX-lipA2 Operon Affects the Proteolytic Potential of Pseudomonas Species in Milk.</title>
        <authorList>
            <person name="Maier C."/>
            <person name="Huptas C."/>
            <person name="von Neubeck M."/>
            <person name="Scherer S."/>
            <person name="Wenning M."/>
            <person name="Lucking G."/>
        </authorList>
    </citation>
    <scope>NUCLEOTIDE SEQUENCE [LARGE SCALE GENOMIC DNA]</scope>
    <source>
        <strain evidence="1 2">WS 4671</strain>
    </source>
</reference>
<name>A0A7Y1F286_PSEVE</name>
<evidence type="ECO:0000313" key="2">
    <source>
        <dbReference type="Proteomes" id="UP000552560"/>
    </source>
</evidence>
<gene>
    <name evidence="1" type="ORF">HBO43_08125</name>
</gene>
<protein>
    <submittedName>
        <fullName evidence="1">Uncharacterized protein</fullName>
    </submittedName>
</protein>
<dbReference type="AlphaFoldDB" id="A0A7Y1F286"/>
<dbReference type="EMBL" id="JAAQWE010000006">
    <property type="protein sequence ID" value="NMX96563.1"/>
    <property type="molecule type" value="Genomic_DNA"/>
</dbReference>
<comment type="caution">
    <text evidence="1">The sequence shown here is derived from an EMBL/GenBank/DDBJ whole genome shotgun (WGS) entry which is preliminary data.</text>
</comment>